<evidence type="ECO:0000313" key="10">
    <source>
        <dbReference type="Proteomes" id="UP000195489"/>
    </source>
</evidence>
<dbReference type="Proteomes" id="UP000195489">
    <property type="component" value="Chromosome 9"/>
</dbReference>
<proteinExistence type="predicted"/>
<accession>A0A077XBZ7</accession>
<keyword evidence="2" id="KW-0805">Transcription regulation</keyword>
<name>A0A077XBZ7_PLACU</name>
<dbReference type="VEuPathDB" id="PlasmoDB:PCHAS_0912000"/>
<keyword evidence="5" id="KW-0539">Nucleus</keyword>
<dbReference type="GO" id="GO:0003700">
    <property type="term" value="F:DNA-binding transcription factor activity"/>
    <property type="evidence" value="ECO:0007669"/>
    <property type="project" value="InterPro"/>
</dbReference>
<dbReference type="InterPro" id="IPR001471">
    <property type="entry name" value="AP2/ERF_dom"/>
</dbReference>
<dbReference type="GO" id="GO:0005634">
    <property type="term" value="C:nucleus"/>
    <property type="evidence" value="ECO:0007669"/>
    <property type="project" value="UniProtKB-SubCell"/>
</dbReference>
<dbReference type="AlphaFoldDB" id="A0A077XBZ7"/>
<dbReference type="KEGG" id="pcb:PCHAS_0912000"/>
<dbReference type="Gene3D" id="1.20.5.2050">
    <property type="match status" value="2"/>
</dbReference>
<gene>
    <name evidence="7" type="primary">ApiAP2</name>
    <name evidence="8" type="ORF">PCHAS_0912000</name>
    <name evidence="7" type="ORF">PCHCB_000193500</name>
</gene>
<evidence type="ECO:0000256" key="4">
    <source>
        <dbReference type="ARBA" id="ARBA00023163"/>
    </source>
</evidence>
<evidence type="ECO:0000313" key="8">
    <source>
        <dbReference type="EMBL" id="VTZ68728.1"/>
    </source>
</evidence>
<evidence type="ECO:0000259" key="6">
    <source>
        <dbReference type="Pfam" id="PF00847"/>
    </source>
</evidence>
<reference evidence="8" key="3">
    <citation type="submission" date="2019-05" db="EMBL/GenBank/DDBJ databases">
        <authorList>
            <consortium name="Pathogen Informatics"/>
        </authorList>
    </citation>
    <scope>NUCLEOTIDE SEQUENCE</scope>
    <source>
        <strain evidence="8">AS</strain>
        <strain evidence="7 10">CB</strain>
    </source>
</reference>
<sequence>MNKCNSIFSLKSEFLDKQFFNLLWKNNFHISSSCKNRKSSAFLINLNKKNIAVCEQNEKNNDDAENNTLSEEIKRETNSIQHVFKWGIGNKFRSDPENRFHPVHHLRPKEVTIKKSYFDSTNENIKYEDLNEQWEVFWFENNKLNAKPFPIKKYGIEAAKKEAFKFYETLQSQNRINPKPKHESGVEGVYYDVVTNCWIALYRSNNFPVCKSFSAEYHGFEMAKQMAIDRVNKYKR</sequence>
<dbReference type="GO" id="GO:0003677">
    <property type="term" value="F:DNA binding"/>
    <property type="evidence" value="ECO:0007669"/>
    <property type="project" value="UniProtKB-KW"/>
</dbReference>
<keyword evidence="3" id="KW-0238">DNA-binding</keyword>
<dbReference type="OrthoDB" id="361126at2759"/>
<dbReference type="EMBL" id="LK022886">
    <property type="protein sequence ID" value="VTZ68728.1"/>
    <property type="molecule type" value="Genomic_DNA"/>
</dbReference>
<evidence type="ECO:0000256" key="5">
    <source>
        <dbReference type="ARBA" id="ARBA00023242"/>
    </source>
</evidence>
<evidence type="ECO:0000256" key="1">
    <source>
        <dbReference type="ARBA" id="ARBA00004123"/>
    </source>
</evidence>
<evidence type="ECO:0000313" key="7">
    <source>
        <dbReference type="EMBL" id="SCN60251.1"/>
    </source>
</evidence>
<feature type="domain" description="AP2/ERF" evidence="6">
    <location>
        <begin position="184"/>
        <end position="229"/>
    </location>
</feature>
<dbReference type="Pfam" id="PF00847">
    <property type="entry name" value="AP2"/>
    <property type="match status" value="1"/>
</dbReference>
<keyword evidence="9" id="KW-1185">Reference proteome</keyword>
<dbReference type="GeneID" id="3496954"/>
<evidence type="ECO:0000313" key="9">
    <source>
        <dbReference type="Proteomes" id="UP000071118"/>
    </source>
</evidence>
<comment type="subcellular location">
    <subcellularLocation>
        <location evidence="1">Nucleus</location>
    </subcellularLocation>
</comment>
<organism evidence="8 9">
    <name type="scientific">Plasmodium chabaudi chabaudi</name>
    <dbReference type="NCBI Taxonomy" id="31271"/>
    <lineage>
        <taxon>Eukaryota</taxon>
        <taxon>Sar</taxon>
        <taxon>Alveolata</taxon>
        <taxon>Apicomplexa</taxon>
        <taxon>Aconoidasida</taxon>
        <taxon>Haemosporida</taxon>
        <taxon>Plasmodiidae</taxon>
        <taxon>Plasmodium</taxon>
        <taxon>Plasmodium (Vinckeia)</taxon>
    </lineage>
</organism>
<reference evidence="8 9" key="1">
    <citation type="journal article" date="2014" name="BMC Biol.">
        <title>A comprehensive evaluation of rodent malaria parasite genomes and gene expression.</title>
        <authorList>
            <person name="Otto T.D."/>
            <person name="Bohme U."/>
            <person name="Jackson A.P."/>
            <person name="Hunt M."/>
            <person name="Franke-Fayard B."/>
            <person name="Hoeijmakers W.A."/>
            <person name="Religa A.A."/>
            <person name="Robertson L."/>
            <person name="Sanders M."/>
            <person name="Ogun S.A."/>
            <person name="Cunningham D."/>
            <person name="Erhart A."/>
            <person name="Billker O."/>
            <person name="Khan S.M."/>
            <person name="Stunnenberg H.G."/>
            <person name="Langhorne J."/>
            <person name="Holder A.A."/>
            <person name="Waters A.P."/>
            <person name="Newbold C.I."/>
            <person name="Pain A."/>
            <person name="Berriman M."/>
            <person name="Janse C.J."/>
        </authorList>
    </citation>
    <scope>NUCLEOTIDE SEQUENCE [LARGE SCALE GENOMIC DNA]</scope>
    <source>
        <strain evidence="8 9">AS</strain>
    </source>
</reference>
<dbReference type="RefSeq" id="XP_016655339.1">
    <property type="nucleotide sequence ID" value="XM_016798084.1"/>
</dbReference>
<protein>
    <submittedName>
        <fullName evidence="8">AP2 domain transcription factor, putative</fullName>
    </submittedName>
    <submittedName>
        <fullName evidence="7">Transcription factor with AP2 domain(S), putative</fullName>
    </submittedName>
</protein>
<dbReference type="EMBL" id="LT608161">
    <property type="protein sequence ID" value="SCN60251.1"/>
    <property type="molecule type" value="Genomic_DNA"/>
</dbReference>
<dbReference type="Proteomes" id="UP000071118">
    <property type="component" value="Chromosome 9"/>
</dbReference>
<keyword evidence="4" id="KW-0804">Transcription</keyword>
<reference evidence="8" key="2">
    <citation type="submission" date="2014-05" db="EMBL/GenBank/DDBJ databases">
        <authorList>
            <person name="Aslett M.A."/>
            <person name="De Silva N."/>
        </authorList>
    </citation>
    <scope>NUCLEOTIDE SEQUENCE</scope>
    <source>
        <strain evidence="8">AS</strain>
    </source>
</reference>
<evidence type="ECO:0000256" key="2">
    <source>
        <dbReference type="ARBA" id="ARBA00023015"/>
    </source>
</evidence>
<evidence type="ECO:0000256" key="3">
    <source>
        <dbReference type="ARBA" id="ARBA00023125"/>
    </source>
</evidence>